<accession>A0A0E9UHB2</accession>
<evidence type="ECO:0000313" key="1">
    <source>
        <dbReference type="EMBL" id="JAH65126.1"/>
    </source>
</evidence>
<protein>
    <submittedName>
        <fullName evidence="1">Uncharacterized protein</fullName>
    </submittedName>
</protein>
<proteinExistence type="predicted"/>
<reference evidence="1" key="1">
    <citation type="submission" date="2014-11" db="EMBL/GenBank/DDBJ databases">
        <authorList>
            <person name="Amaro Gonzalez C."/>
        </authorList>
    </citation>
    <scope>NUCLEOTIDE SEQUENCE</scope>
</reference>
<dbReference type="EMBL" id="GBXM01043451">
    <property type="protein sequence ID" value="JAH65126.1"/>
    <property type="molecule type" value="Transcribed_RNA"/>
</dbReference>
<organism evidence="1">
    <name type="scientific">Anguilla anguilla</name>
    <name type="common">European freshwater eel</name>
    <name type="synonym">Muraena anguilla</name>
    <dbReference type="NCBI Taxonomy" id="7936"/>
    <lineage>
        <taxon>Eukaryota</taxon>
        <taxon>Metazoa</taxon>
        <taxon>Chordata</taxon>
        <taxon>Craniata</taxon>
        <taxon>Vertebrata</taxon>
        <taxon>Euteleostomi</taxon>
        <taxon>Actinopterygii</taxon>
        <taxon>Neopterygii</taxon>
        <taxon>Teleostei</taxon>
        <taxon>Anguilliformes</taxon>
        <taxon>Anguillidae</taxon>
        <taxon>Anguilla</taxon>
    </lineage>
</organism>
<name>A0A0E9UHB2_ANGAN</name>
<sequence length="24" mass="2893">MTARYYSDVYNSEHRSQTRANIVM</sequence>
<reference evidence="1" key="2">
    <citation type="journal article" date="2015" name="Fish Shellfish Immunol.">
        <title>Early steps in the European eel (Anguilla anguilla)-Vibrio vulnificus interaction in the gills: Role of the RtxA13 toxin.</title>
        <authorList>
            <person name="Callol A."/>
            <person name="Pajuelo D."/>
            <person name="Ebbesson L."/>
            <person name="Teles M."/>
            <person name="MacKenzie S."/>
            <person name="Amaro C."/>
        </authorList>
    </citation>
    <scope>NUCLEOTIDE SEQUENCE</scope>
</reference>
<dbReference type="AlphaFoldDB" id="A0A0E9UHB2"/>